<sequence length="455" mass="50235">MINFRKSLCSALLLALLLETSASTQVLATTESTTSEPVLVTEATTTVSETTTTAETILPSTEALPSSEATTTREEITETRKPMEDSGLPILESSISIARGDDYPVELKKIPYTHYTVDPWSYFHRQCTSFVAFRLMHANGFKDVRGYGNAHEWGSRARARGYTVNKTPALGSVAWWDSNVADASSSGHVAWVSGISGDYVEIEDYNSWRGGPGLYNRRLVHVSRVSGFIHFKDIQKTISSQSVSLNKTAHTLTVGDSFALHATVLPSNASNKSVKWHSTNPKVATVSNGKVTALAAGQTDIVVTTLAGGKTASARITVKNKQTASSTAVYRLYNPSIKRHLYTKNLNEANVLKTRGWNFEGQTFVTATTGTPVYRLYSPILKEHLYTTNKKENDILATRGWHAEGIAWYSSGKKSVYRLYHPGLNVHLYSPDKYEMIVLVTRGWVNENVSFYTNQ</sequence>
<evidence type="ECO:0000313" key="5">
    <source>
        <dbReference type="Proteomes" id="UP000281771"/>
    </source>
</evidence>
<dbReference type="RefSeq" id="WP_124776759.1">
    <property type="nucleotide sequence ID" value="NZ_RQZA01000004.1"/>
</dbReference>
<dbReference type="InterPro" id="IPR007921">
    <property type="entry name" value="CHAP_dom"/>
</dbReference>
<accession>A0A3P1VCY5</accession>
<protein>
    <submittedName>
        <fullName evidence="4">Ig domain-containing protein</fullName>
    </submittedName>
</protein>
<dbReference type="AlphaFoldDB" id="A0A3P1VCY5"/>
<dbReference type="Proteomes" id="UP000281771">
    <property type="component" value="Unassembled WGS sequence"/>
</dbReference>
<feature type="chain" id="PRO_5018056587" evidence="2">
    <location>
        <begin position="29"/>
        <end position="455"/>
    </location>
</feature>
<dbReference type="Gene3D" id="2.60.40.1080">
    <property type="match status" value="1"/>
</dbReference>
<evidence type="ECO:0000259" key="3">
    <source>
        <dbReference type="PROSITE" id="PS50911"/>
    </source>
</evidence>
<dbReference type="InterPro" id="IPR008964">
    <property type="entry name" value="Invasin/intimin_cell_adhesion"/>
</dbReference>
<comment type="caution">
    <text evidence="4">The sequence shown here is derived from an EMBL/GenBank/DDBJ whole genome shotgun (WGS) entry which is preliminary data.</text>
</comment>
<dbReference type="Pfam" id="PF05257">
    <property type="entry name" value="CHAP"/>
    <property type="match status" value="1"/>
</dbReference>
<dbReference type="SMART" id="SM00635">
    <property type="entry name" value="BID_2"/>
    <property type="match status" value="1"/>
</dbReference>
<name>A0A3P1VCY5_9STRE</name>
<proteinExistence type="predicted"/>
<dbReference type="STRING" id="1123309.GCA_000377005_00958"/>
<dbReference type="InterPro" id="IPR043708">
    <property type="entry name" value="DUF5648"/>
</dbReference>
<dbReference type="Pfam" id="PF02368">
    <property type="entry name" value="Big_2"/>
    <property type="match status" value="1"/>
</dbReference>
<feature type="signal peptide" evidence="2">
    <location>
        <begin position="1"/>
        <end position="28"/>
    </location>
</feature>
<gene>
    <name evidence="4" type="ORF">EII38_05720</name>
</gene>
<feature type="compositionally biased region" description="Basic and acidic residues" evidence="1">
    <location>
        <begin position="71"/>
        <end position="83"/>
    </location>
</feature>
<reference evidence="4 5" key="1">
    <citation type="submission" date="2018-11" db="EMBL/GenBank/DDBJ databases">
        <title>Genomes From Bacteria Associated with the Canine Oral Cavity: a Test Case for Automated Genome-Based Taxonomic Assignment.</title>
        <authorList>
            <person name="Coil D.A."/>
            <person name="Jospin G."/>
            <person name="Darling A.E."/>
            <person name="Wallis C."/>
            <person name="Davis I.J."/>
            <person name="Harris S."/>
            <person name="Eisen J.A."/>
            <person name="Holcombe L.J."/>
            <person name="O'Flynn C."/>
        </authorList>
    </citation>
    <scope>NUCLEOTIDE SEQUENCE [LARGE SCALE GENOMIC DNA]</scope>
    <source>
        <strain evidence="4 5">OH4621_COT-116</strain>
    </source>
</reference>
<dbReference type="Gene3D" id="3.90.1720.10">
    <property type="entry name" value="endopeptidase domain like (from Nostoc punctiforme)"/>
    <property type="match status" value="1"/>
</dbReference>
<dbReference type="SUPFAM" id="SSF49373">
    <property type="entry name" value="Invasin/intimin cell-adhesion fragments"/>
    <property type="match status" value="1"/>
</dbReference>
<feature type="region of interest" description="Disordered" evidence="1">
    <location>
        <begin position="63"/>
        <end position="83"/>
    </location>
</feature>
<dbReference type="InterPro" id="IPR003343">
    <property type="entry name" value="Big_2"/>
</dbReference>
<dbReference type="InterPro" id="IPR038765">
    <property type="entry name" value="Papain-like_cys_pep_sf"/>
</dbReference>
<dbReference type="PROSITE" id="PS50911">
    <property type="entry name" value="CHAP"/>
    <property type="match status" value="1"/>
</dbReference>
<evidence type="ECO:0000256" key="1">
    <source>
        <dbReference type="SAM" id="MobiDB-lite"/>
    </source>
</evidence>
<evidence type="ECO:0000256" key="2">
    <source>
        <dbReference type="SAM" id="SignalP"/>
    </source>
</evidence>
<dbReference type="EMBL" id="RQZA01000004">
    <property type="protein sequence ID" value="RRD31275.1"/>
    <property type="molecule type" value="Genomic_DNA"/>
</dbReference>
<keyword evidence="5" id="KW-1185">Reference proteome</keyword>
<dbReference type="SUPFAM" id="SSF54001">
    <property type="entry name" value="Cysteine proteinases"/>
    <property type="match status" value="1"/>
</dbReference>
<dbReference type="Pfam" id="PF18885">
    <property type="entry name" value="DUF5648"/>
    <property type="match status" value="1"/>
</dbReference>
<feature type="domain" description="Peptidase C51" evidence="3">
    <location>
        <begin position="102"/>
        <end position="230"/>
    </location>
</feature>
<keyword evidence="2" id="KW-0732">Signal</keyword>
<evidence type="ECO:0000313" key="4">
    <source>
        <dbReference type="EMBL" id="RRD31275.1"/>
    </source>
</evidence>
<organism evidence="4 5">
    <name type="scientific">Streptococcus minor</name>
    <dbReference type="NCBI Taxonomy" id="229549"/>
    <lineage>
        <taxon>Bacteria</taxon>
        <taxon>Bacillati</taxon>
        <taxon>Bacillota</taxon>
        <taxon>Bacilli</taxon>
        <taxon>Lactobacillales</taxon>
        <taxon>Streptococcaceae</taxon>
        <taxon>Streptococcus</taxon>
    </lineage>
</organism>